<organism evidence="2 3">
    <name type="scientific">Fundicoccus culcitae</name>
    <dbReference type="NCBI Taxonomy" id="2969821"/>
    <lineage>
        <taxon>Bacteria</taxon>
        <taxon>Bacillati</taxon>
        <taxon>Bacillota</taxon>
        <taxon>Bacilli</taxon>
        <taxon>Lactobacillales</taxon>
        <taxon>Aerococcaceae</taxon>
        <taxon>Fundicoccus</taxon>
    </lineage>
</organism>
<feature type="signal peptide" evidence="1">
    <location>
        <begin position="1"/>
        <end position="19"/>
    </location>
</feature>
<dbReference type="InterPro" id="IPR019454">
    <property type="entry name" value="Lipoprot_YkyA-like"/>
</dbReference>
<dbReference type="RefSeq" id="WP_313794017.1">
    <property type="nucleotide sequence ID" value="NZ_CP102453.1"/>
</dbReference>
<accession>A0ABY5P7F2</accession>
<evidence type="ECO:0000313" key="3">
    <source>
        <dbReference type="Proteomes" id="UP001315967"/>
    </source>
</evidence>
<dbReference type="EMBL" id="CP102453">
    <property type="protein sequence ID" value="UUX34516.1"/>
    <property type="molecule type" value="Genomic_DNA"/>
</dbReference>
<sequence length="213" mass="24365">MKSISKIVGLMLLSFILVGCDNSVNRADNTIGLMQDKVTMIINELNQIQTYEANLQADFETTLQEANDDLAVFNNPDTLVEQNIQNRKEHLDTLKVQVQELVDLTPELETLMDSNDLPTSQFQQVNQMINQLAVDINYYIENYQSNLELESMTFKSIAHPDTEYQSFFGVFDNINEISTYNLMNLDKVLGQFEPLNALLINIKVYLVNLQESN</sequence>
<protein>
    <submittedName>
        <fullName evidence="2">YkyA family protein</fullName>
    </submittedName>
</protein>
<proteinExistence type="predicted"/>
<dbReference type="PROSITE" id="PS51257">
    <property type="entry name" value="PROKAR_LIPOPROTEIN"/>
    <property type="match status" value="1"/>
</dbReference>
<reference evidence="2 3" key="1">
    <citation type="submission" date="2022-08" db="EMBL/GenBank/DDBJ databases">
        <title>Aerococcaceae sp. nov isolated from spoiled eye mask.</title>
        <authorList>
            <person name="Zhou G."/>
            <person name="Xie X.-B."/>
            <person name="Shi Q.-S."/>
            <person name="Wang Y.-S."/>
            <person name="Wen X."/>
            <person name="Peng H."/>
            <person name="Yang X.-J."/>
            <person name="Tao H.-B."/>
            <person name="Huang X.-M."/>
        </authorList>
    </citation>
    <scope>NUCLEOTIDE SEQUENCE [LARGE SCALE GENOMIC DNA]</scope>
    <source>
        <strain evidence="3">DM20194951</strain>
    </source>
</reference>
<dbReference type="InterPro" id="IPR036785">
    <property type="entry name" value="YkyA-like_sf"/>
</dbReference>
<dbReference type="Pfam" id="PF10368">
    <property type="entry name" value="YkyA"/>
    <property type="match status" value="1"/>
</dbReference>
<dbReference type="Proteomes" id="UP001315967">
    <property type="component" value="Chromosome"/>
</dbReference>
<keyword evidence="3" id="KW-1185">Reference proteome</keyword>
<gene>
    <name evidence="2" type="ORF">NRE15_02375</name>
</gene>
<evidence type="ECO:0000256" key="1">
    <source>
        <dbReference type="SAM" id="SignalP"/>
    </source>
</evidence>
<dbReference type="Gene3D" id="1.20.120.570">
    <property type="entry name" value="YkyA-like"/>
    <property type="match status" value="1"/>
</dbReference>
<keyword evidence="1" id="KW-0732">Signal</keyword>
<name>A0ABY5P7F2_9LACT</name>
<evidence type="ECO:0000313" key="2">
    <source>
        <dbReference type="EMBL" id="UUX34516.1"/>
    </source>
</evidence>
<feature type="chain" id="PRO_5046761536" evidence="1">
    <location>
        <begin position="20"/>
        <end position="213"/>
    </location>
</feature>